<dbReference type="PANTHER" id="PTHR33478">
    <property type="entry name" value="EXTRACELLULAR METALLOPROTEINASE MEP"/>
    <property type="match status" value="1"/>
</dbReference>
<proteinExistence type="predicted"/>
<protein>
    <recommendedName>
        <fullName evidence="6">FTP domain-containing protein</fullName>
    </recommendedName>
</protein>
<keyword evidence="8" id="KW-1185">Reference proteome</keyword>
<organism evidence="7 8">
    <name type="scientific">Rhizoctonia solani</name>
    <dbReference type="NCBI Taxonomy" id="456999"/>
    <lineage>
        <taxon>Eukaryota</taxon>
        <taxon>Fungi</taxon>
        <taxon>Dikarya</taxon>
        <taxon>Basidiomycota</taxon>
        <taxon>Agaricomycotina</taxon>
        <taxon>Agaricomycetes</taxon>
        <taxon>Cantharellales</taxon>
        <taxon>Ceratobasidiaceae</taxon>
        <taxon>Rhizoctonia</taxon>
    </lineage>
</organism>
<keyword evidence="4" id="KW-0862">Zinc</keyword>
<name>A0A0K6G7P4_9AGAM</name>
<keyword evidence="3" id="KW-0378">Hydrolase</keyword>
<feature type="domain" description="FTP" evidence="6">
    <location>
        <begin position="354"/>
        <end position="389"/>
    </location>
</feature>
<dbReference type="PANTHER" id="PTHR33478:SF1">
    <property type="entry name" value="EXTRACELLULAR METALLOPROTEINASE MEP"/>
    <property type="match status" value="1"/>
</dbReference>
<sequence>MTTVLNMNILAVLHTRPLEDWRAGLLYVRRDLRRYYYRNPHYESSWYGGSISVFGSEFPPDGPHGYTVQAQHVLREPVAIGPHSVFDQSAQGPPAVEPEPAMGDVETITETHEGDVEQEDVEQDEGGVPYGVPQGAYGYLVQPTGVPDDHGVCIPDFVIGQRNGQDQWRYVSLIEMKASHTFTKADLFRFSRYAERLRSIHRAGLDVGNVIMMFIAGGRVYTWGIDEWPADQLTMRQFIKVLLDYWTKTRSMALLNKLAAIGFLISQGAIAAPWDAHGPRTTHSLRSVGPKQSLFHSYHPEPRFETYAAGVAHPLAKRGIPSTHEEAARAFLAEKFGCGADALSRKSDYSSDMVAHEYFRQSINGIPIANAVANVALKSNRVTSYSASFVDPGSKSVAAATPRLTEDDAIVYAEATLGGTYNNCPVLLEYFAKDSRHVVLSYVVEVRNYETHEWHEASVDAHSGEVVNIISFGADASYRVIPFAYKPTGRERGLNSKIAPVHNEAGMPK</sequence>
<evidence type="ECO:0000256" key="1">
    <source>
        <dbReference type="ARBA" id="ARBA00022670"/>
    </source>
</evidence>
<dbReference type="GO" id="GO:0008237">
    <property type="term" value="F:metallopeptidase activity"/>
    <property type="evidence" value="ECO:0007669"/>
    <property type="project" value="UniProtKB-KW"/>
</dbReference>
<gene>
    <name evidence="7" type="ORF">RSOLAG22IIIB_11370</name>
</gene>
<evidence type="ECO:0000313" key="8">
    <source>
        <dbReference type="Proteomes" id="UP000044841"/>
    </source>
</evidence>
<keyword evidence="1" id="KW-0645">Protease</keyword>
<dbReference type="Pfam" id="PF07504">
    <property type="entry name" value="FTP"/>
    <property type="match status" value="1"/>
</dbReference>
<evidence type="ECO:0000313" key="7">
    <source>
        <dbReference type="EMBL" id="CUA74653.1"/>
    </source>
</evidence>
<evidence type="ECO:0000256" key="4">
    <source>
        <dbReference type="ARBA" id="ARBA00022833"/>
    </source>
</evidence>
<dbReference type="InterPro" id="IPR011096">
    <property type="entry name" value="FTP_domain"/>
</dbReference>
<evidence type="ECO:0000256" key="3">
    <source>
        <dbReference type="ARBA" id="ARBA00022801"/>
    </source>
</evidence>
<reference evidence="7 8" key="1">
    <citation type="submission" date="2015-07" db="EMBL/GenBank/DDBJ databases">
        <authorList>
            <person name="Noorani M."/>
        </authorList>
    </citation>
    <scope>NUCLEOTIDE SEQUENCE [LARGE SCALE GENOMIC DNA]</scope>
    <source>
        <strain evidence="7">BBA 69670</strain>
    </source>
</reference>
<dbReference type="GO" id="GO:0006508">
    <property type="term" value="P:proteolysis"/>
    <property type="evidence" value="ECO:0007669"/>
    <property type="project" value="UniProtKB-KW"/>
</dbReference>
<dbReference type="GO" id="GO:0046872">
    <property type="term" value="F:metal ion binding"/>
    <property type="evidence" value="ECO:0007669"/>
    <property type="project" value="UniProtKB-KW"/>
</dbReference>
<dbReference type="InterPro" id="IPR050371">
    <property type="entry name" value="Fungal_virulence_M36"/>
</dbReference>
<keyword evidence="2" id="KW-0479">Metal-binding</keyword>
<evidence type="ECO:0000256" key="5">
    <source>
        <dbReference type="ARBA" id="ARBA00023049"/>
    </source>
</evidence>
<evidence type="ECO:0000259" key="6">
    <source>
        <dbReference type="Pfam" id="PF07504"/>
    </source>
</evidence>
<dbReference type="AlphaFoldDB" id="A0A0K6G7P4"/>
<evidence type="ECO:0000256" key="2">
    <source>
        <dbReference type="ARBA" id="ARBA00022723"/>
    </source>
</evidence>
<dbReference type="EMBL" id="CYGV01001470">
    <property type="protein sequence ID" value="CUA74653.1"/>
    <property type="molecule type" value="Genomic_DNA"/>
</dbReference>
<dbReference type="Proteomes" id="UP000044841">
    <property type="component" value="Unassembled WGS sequence"/>
</dbReference>
<keyword evidence="5" id="KW-0482">Metalloprotease</keyword>
<accession>A0A0K6G7P4</accession>